<evidence type="ECO:0000256" key="5">
    <source>
        <dbReference type="PROSITE-ProRule" id="PRU00023"/>
    </source>
</evidence>
<dbReference type="InterPro" id="IPR007568">
    <property type="entry name" value="RTA1"/>
</dbReference>
<dbReference type="PANTHER" id="PTHR31465:SF11">
    <property type="entry name" value="DOMAIN PROTEIN, PUTATIVE (AFU_ORTHOLOGUE AFUA_3G10770)-RELATED"/>
    <property type="match status" value="1"/>
</dbReference>
<keyword evidence="3 7" id="KW-1133">Transmembrane helix</keyword>
<feature type="transmembrane region" description="Helical" evidence="7">
    <location>
        <begin position="98"/>
        <end position="121"/>
    </location>
</feature>
<feature type="transmembrane region" description="Helical" evidence="7">
    <location>
        <begin position="269"/>
        <end position="294"/>
    </location>
</feature>
<dbReference type="Pfam" id="PF04479">
    <property type="entry name" value="RTA1"/>
    <property type="match status" value="1"/>
</dbReference>
<feature type="repeat" description="ANK" evidence="5">
    <location>
        <begin position="540"/>
        <end position="572"/>
    </location>
</feature>
<comment type="subcellular location">
    <subcellularLocation>
        <location evidence="1">Membrane</location>
        <topology evidence="1">Multi-pass membrane protein</topology>
    </subcellularLocation>
</comment>
<comment type="caution">
    <text evidence="8">The sequence shown here is derived from an EMBL/GenBank/DDBJ whole genome shotgun (WGS) entry which is preliminary data.</text>
</comment>
<keyword evidence="4 7" id="KW-0472">Membrane</keyword>
<gene>
    <name evidence="8" type="ORF">FAGAP_9921</name>
</gene>
<dbReference type="InterPro" id="IPR002110">
    <property type="entry name" value="Ankyrin_rpt"/>
</dbReference>
<feature type="transmembrane region" description="Helical" evidence="7">
    <location>
        <begin position="184"/>
        <end position="207"/>
    </location>
</feature>
<feature type="transmembrane region" description="Helical" evidence="7">
    <location>
        <begin position="67"/>
        <end position="86"/>
    </location>
</feature>
<proteinExistence type="predicted"/>
<feature type="transmembrane region" description="Helical" evidence="7">
    <location>
        <begin position="228"/>
        <end position="249"/>
    </location>
</feature>
<dbReference type="PANTHER" id="PTHR31465">
    <property type="entry name" value="PROTEIN RTA1-RELATED"/>
    <property type="match status" value="1"/>
</dbReference>
<dbReference type="OrthoDB" id="1844152at2759"/>
<feature type="transmembrane region" description="Helical" evidence="7">
    <location>
        <begin position="36"/>
        <end position="55"/>
    </location>
</feature>
<feature type="region of interest" description="Disordered" evidence="6">
    <location>
        <begin position="614"/>
        <end position="637"/>
    </location>
</feature>
<feature type="transmembrane region" description="Helical" evidence="7">
    <location>
        <begin position="407"/>
        <end position="430"/>
    </location>
</feature>
<dbReference type="PROSITE" id="PS50088">
    <property type="entry name" value="ANK_REPEAT"/>
    <property type="match status" value="3"/>
</dbReference>
<dbReference type="Pfam" id="PF12796">
    <property type="entry name" value="Ank_2"/>
    <property type="match status" value="2"/>
</dbReference>
<evidence type="ECO:0000256" key="1">
    <source>
        <dbReference type="ARBA" id="ARBA00004141"/>
    </source>
</evidence>
<dbReference type="InterPro" id="IPR036770">
    <property type="entry name" value="Ankyrin_rpt-contain_sf"/>
</dbReference>
<dbReference type="EMBL" id="LUFC02000828">
    <property type="protein sequence ID" value="KAF4493956.1"/>
    <property type="molecule type" value="Genomic_DNA"/>
</dbReference>
<keyword evidence="2 7" id="KW-0812">Transmembrane</keyword>
<protein>
    <submittedName>
        <fullName evidence="8">RSB1-integral membrane transporter</fullName>
    </submittedName>
</protein>
<sequence length="942" mass="104584">MSNTTNASGPLTQEQVDALRSGCQSLIEGIDTSYDYVPTLGAGIAFCVLFGLSLFGHFVQFVRKRQWTSFAFGVGALTEVIGWAGRTWSSECPYNNDAFLMQIITLIIAPTFITAGLYVILGALINRLGRESSVLGPRMYAIVFLSCDIIALIVQAVGGAMASTESDKIDGDTKPGTNIMVAGIVFQMAAMVVFAALVIDFLRRVFVKKSYLKSRKQGISDGNALPKAYTWLLAAVFISLTMIFIRSIYRTVELLQGWSGYLITHEGYFIGLDGATMVVAIAVFNFFDPVYLLWGQDDKLASSLGQNELRGAGDIINISLQTDVLSSQRQYMASSNPPGSSVRSPVPPQVSPPENEAEPDDYQPLKTQLMSLIQADNITEVEGLLNRNRFLANASILYEAEKNQQPVVCLVLPLTIAATFGRVTILEMLWSKFNADINAPTHRTGSQSLHLAAEYGWLVAATLLLSHGADIDRIYRWGWTALHYACRNARTHVNQGPETQISTPDLRGNQPLHHAARDNNHLVIPWLLEKQADIEAWGESGLTPLCVASIAGSFEADEVLLSRGANIHANSNVSKATPVLFASKRHITLDQCYYSVLTNTDTRDRDQVLSKFIEPDNKQTSGTNNSFHDPTPGGQGGRILMVDQRWFWVVDETTTEKEPDSLLVETIKRSLTGGETRSRFTQPQSIHMFIEQNLGITTRFFEWPIVGLRTPLDVFRESIRTVANDEAKLFKVFRNALEAERAQHNSPHRAGHAVQVMPSNPYHIISDETTFLEKIRDIRDELRILNTLADDQDAVWKQMSSIYRANGKLQCYYLYTPADAKNDLTGSIAEAETAHDSINLLLDLRQKQASIKEAEFGRSQAINSARQSNSILIFTIVTIIFVNGTDRQQLVTPTYYGAQLPLSFLSSLFALDVSSFPHESGELSWCNRHRLCTNYHIGVEDQ</sequence>
<dbReference type="SUPFAM" id="SSF48403">
    <property type="entry name" value="Ankyrin repeat"/>
    <property type="match status" value="1"/>
</dbReference>
<evidence type="ECO:0000256" key="3">
    <source>
        <dbReference type="ARBA" id="ARBA00022989"/>
    </source>
</evidence>
<evidence type="ECO:0000256" key="7">
    <source>
        <dbReference type="SAM" id="Phobius"/>
    </source>
</evidence>
<dbReference type="Proteomes" id="UP000737391">
    <property type="component" value="Unassembled WGS sequence"/>
</dbReference>
<dbReference type="PROSITE" id="PS50297">
    <property type="entry name" value="ANK_REP_REGION"/>
    <property type="match status" value="3"/>
</dbReference>
<dbReference type="GO" id="GO:0005886">
    <property type="term" value="C:plasma membrane"/>
    <property type="evidence" value="ECO:0007669"/>
    <property type="project" value="TreeGrafter"/>
</dbReference>
<feature type="compositionally biased region" description="Polar residues" evidence="6">
    <location>
        <begin position="618"/>
        <end position="628"/>
    </location>
</feature>
<reference evidence="8" key="1">
    <citation type="submission" date="2020-01" db="EMBL/GenBank/DDBJ databases">
        <title>Identification and distribution of gene clusters putatively required for synthesis of sphingolipid metabolism inhibitors in phylogenetically diverse species of the filamentous fungus Fusarium.</title>
        <authorList>
            <person name="Kim H.-S."/>
            <person name="Busman M."/>
            <person name="Brown D.W."/>
            <person name="Divon H."/>
            <person name="Uhlig S."/>
            <person name="Proctor R.H."/>
        </authorList>
    </citation>
    <scope>NUCLEOTIDE SEQUENCE</scope>
    <source>
        <strain evidence="8">NRRL 31653</strain>
    </source>
</reference>
<name>A0A9P5E461_9HYPO</name>
<evidence type="ECO:0000256" key="6">
    <source>
        <dbReference type="SAM" id="MobiDB-lite"/>
    </source>
</evidence>
<keyword evidence="5" id="KW-0040">ANK repeat</keyword>
<organism evidence="8 9">
    <name type="scientific">Fusarium agapanthi</name>
    <dbReference type="NCBI Taxonomy" id="1803897"/>
    <lineage>
        <taxon>Eukaryota</taxon>
        <taxon>Fungi</taxon>
        <taxon>Dikarya</taxon>
        <taxon>Ascomycota</taxon>
        <taxon>Pezizomycotina</taxon>
        <taxon>Sordariomycetes</taxon>
        <taxon>Hypocreomycetidae</taxon>
        <taxon>Hypocreales</taxon>
        <taxon>Nectriaceae</taxon>
        <taxon>Fusarium</taxon>
        <taxon>Fusarium fujikuroi species complex</taxon>
    </lineage>
</organism>
<dbReference type="Gene3D" id="1.25.40.20">
    <property type="entry name" value="Ankyrin repeat-containing domain"/>
    <property type="match status" value="2"/>
</dbReference>
<evidence type="ECO:0000313" key="9">
    <source>
        <dbReference type="Proteomes" id="UP000737391"/>
    </source>
</evidence>
<evidence type="ECO:0000256" key="4">
    <source>
        <dbReference type="ARBA" id="ARBA00023136"/>
    </source>
</evidence>
<feature type="region of interest" description="Disordered" evidence="6">
    <location>
        <begin position="331"/>
        <end position="361"/>
    </location>
</feature>
<feature type="repeat" description="ANK" evidence="5">
    <location>
        <begin position="507"/>
        <end position="539"/>
    </location>
</feature>
<evidence type="ECO:0000256" key="2">
    <source>
        <dbReference type="ARBA" id="ARBA00022692"/>
    </source>
</evidence>
<feature type="repeat" description="ANK" evidence="5">
    <location>
        <begin position="444"/>
        <end position="476"/>
    </location>
</feature>
<dbReference type="SMART" id="SM00248">
    <property type="entry name" value="ANK"/>
    <property type="match status" value="4"/>
</dbReference>
<feature type="transmembrane region" description="Helical" evidence="7">
    <location>
        <begin position="142"/>
        <end position="164"/>
    </location>
</feature>
<dbReference type="AlphaFoldDB" id="A0A9P5E461"/>
<keyword evidence="9" id="KW-1185">Reference proteome</keyword>
<evidence type="ECO:0000313" key="8">
    <source>
        <dbReference type="EMBL" id="KAF4493956.1"/>
    </source>
</evidence>
<dbReference type="GO" id="GO:0000324">
    <property type="term" value="C:fungal-type vacuole"/>
    <property type="evidence" value="ECO:0007669"/>
    <property type="project" value="TreeGrafter"/>
</dbReference>
<feature type="compositionally biased region" description="Low complexity" evidence="6">
    <location>
        <begin position="334"/>
        <end position="344"/>
    </location>
</feature>
<accession>A0A9P5E461</accession>